<sequence length="45" mass="5229">MHWLYTRFRGTPRPRHPADDGSNAANSADVEREKSMRQMRGTMLP</sequence>
<keyword evidence="3" id="KW-1185">Reference proteome</keyword>
<evidence type="ECO:0000313" key="2">
    <source>
        <dbReference type="EMBL" id="MFB9642129.1"/>
    </source>
</evidence>
<protein>
    <submittedName>
        <fullName evidence="2">Uncharacterized protein</fullName>
    </submittedName>
</protein>
<comment type="caution">
    <text evidence="2">The sequence shown here is derived from an EMBL/GenBank/DDBJ whole genome shotgun (WGS) entry which is preliminary data.</text>
</comment>
<name>A0ABV5SSS5_9MICO</name>
<organism evidence="2 3">
    <name type="scientific">Agromyces lapidis</name>
    <dbReference type="NCBI Taxonomy" id="279574"/>
    <lineage>
        <taxon>Bacteria</taxon>
        <taxon>Bacillati</taxon>
        <taxon>Actinomycetota</taxon>
        <taxon>Actinomycetes</taxon>
        <taxon>Micrococcales</taxon>
        <taxon>Microbacteriaceae</taxon>
        <taxon>Agromyces</taxon>
    </lineage>
</organism>
<evidence type="ECO:0000256" key="1">
    <source>
        <dbReference type="SAM" id="MobiDB-lite"/>
    </source>
</evidence>
<dbReference type="Proteomes" id="UP001589667">
    <property type="component" value="Unassembled WGS sequence"/>
</dbReference>
<accession>A0ABV5SSS5</accession>
<reference evidence="2 3" key="1">
    <citation type="submission" date="2024-09" db="EMBL/GenBank/DDBJ databases">
        <authorList>
            <person name="Sun Q."/>
            <person name="Mori K."/>
        </authorList>
    </citation>
    <scope>NUCLEOTIDE SEQUENCE [LARGE SCALE GENOMIC DNA]</scope>
    <source>
        <strain evidence="2 3">JCM 14321</strain>
    </source>
</reference>
<gene>
    <name evidence="2" type="ORF">ACFFQV_07485</name>
</gene>
<proteinExistence type="predicted"/>
<evidence type="ECO:0000313" key="3">
    <source>
        <dbReference type="Proteomes" id="UP001589667"/>
    </source>
</evidence>
<dbReference type="RefSeq" id="WP_157424868.1">
    <property type="nucleotide sequence ID" value="NZ_BAAANI010000007.1"/>
</dbReference>
<feature type="region of interest" description="Disordered" evidence="1">
    <location>
        <begin position="1"/>
        <end position="45"/>
    </location>
</feature>
<dbReference type="EMBL" id="JBHMBL010000001">
    <property type="protein sequence ID" value="MFB9642129.1"/>
    <property type="molecule type" value="Genomic_DNA"/>
</dbReference>